<sequence>MSGSFQGYDQSYLKEALSRLGKGFFGVTQLPENVTDEEILSLDAHGVKAVRFNVKRGGIETLTHLDSFGQRVYELAGWHVEVYIEAKLLPEMEDTIKKLPAVSIDHLGLTTSGFETLLKLVEHGVRVKASGFGRIDMDAAEAIRGIVRVNPEALMFGSDLPSTRAPRPFLNTDIELIQETVGDELAEKVLFSNAAQWYGKKD</sequence>
<feature type="domain" description="Amidohydrolase-related" evidence="1">
    <location>
        <begin position="4"/>
        <end position="199"/>
    </location>
</feature>
<dbReference type="InterPro" id="IPR032466">
    <property type="entry name" value="Metal_Hydrolase"/>
</dbReference>
<gene>
    <name evidence="2" type="ORF">GCM10007216_34140</name>
</gene>
<keyword evidence="3" id="KW-1185">Reference proteome</keyword>
<name>A0ABQ1PNZ6_9BACI</name>
<dbReference type="Gene3D" id="3.20.20.140">
    <property type="entry name" value="Metal-dependent hydrolases"/>
    <property type="match status" value="1"/>
</dbReference>
<organism evidence="2 3">
    <name type="scientific">Thalassobacillus devorans</name>
    <dbReference type="NCBI Taxonomy" id="279813"/>
    <lineage>
        <taxon>Bacteria</taxon>
        <taxon>Bacillati</taxon>
        <taxon>Bacillota</taxon>
        <taxon>Bacilli</taxon>
        <taxon>Bacillales</taxon>
        <taxon>Bacillaceae</taxon>
        <taxon>Thalassobacillus</taxon>
    </lineage>
</organism>
<dbReference type="InterPro" id="IPR006680">
    <property type="entry name" value="Amidohydro-rel"/>
</dbReference>
<dbReference type="Proteomes" id="UP000619534">
    <property type="component" value="Unassembled WGS sequence"/>
</dbReference>
<dbReference type="PANTHER" id="PTHR35563">
    <property type="entry name" value="BARREL METAL-DEPENDENT HYDROLASE, PUTATIVE (AFU_ORTHOLOGUE AFUA_1G16240)-RELATED"/>
    <property type="match status" value="1"/>
</dbReference>
<keyword evidence="2" id="KW-0378">Hydrolase</keyword>
<dbReference type="Pfam" id="PF04909">
    <property type="entry name" value="Amidohydro_2"/>
    <property type="match status" value="1"/>
</dbReference>
<dbReference type="SUPFAM" id="SSF51556">
    <property type="entry name" value="Metallo-dependent hydrolases"/>
    <property type="match status" value="1"/>
</dbReference>
<dbReference type="EMBL" id="BMCJ01000007">
    <property type="protein sequence ID" value="GGD00568.1"/>
    <property type="molecule type" value="Genomic_DNA"/>
</dbReference>
<dbReference type="InterPro" id="IPR052358">
    <property type="entry name" value="Aro_Compnd_Degr_Hydrolases"/>
</dbReference>
<evidence type="ECO:0000313" key="2">
    <source>
        <dbReference type="EMBL" id="GGD00568.1"/>
    </source>
</evidence>
<protein>
    <submittedName>
        <fullName evidence="2">2-pyrone-4,6-dicarboxylate hydrolase</fullName>
    </submittedName>
</protein>
<dbReference type="PANTHER" id="PTHR35563:SF2">
    <property type="entry name" value="BARREL METAL-DEPENDENT HYDROLASE, PUTATIVE (AFU_ORTHOLOGUE AFUA_1G16240)-RELATED"/>
    <property type="match status" value="1"/>
</dbReference>
<proteinExistence type="predicted"/>
<reference evidence="3" key="1">
    <citation type="journal article" date="2019" name="Int. J. Syst. Evol. Microbiol.">
        <title>The Global Catalogue of Microorganisms (GCM) 10K type strain sequencing project: providing services to taxonomists for standard genome sequencing and annotation.</title>
        <authorList>
            <consortium name="The Broad Institute Genomics Platform"/>
            <consortium name="The Broad Institute Genome Sequencing Center for Infectious Disease"/>
            <person name="Wu L."/>
            <person name="Ma J."/>
        </authorList>
    </citation>
    <scope>NUCLEOTIDE SEQUENCE [LARGE SCALE GENOMIC DNA]</scope>
    <source>
        <strain evidence="3">CCM 7282</strain>
    </source>
</reference>
<evidence type="ECO:0000313" key="3">
    <source>
        <dbReference type="Proteomes" id="UP000619534"/>
    </source>
</evidence>
<comment type="caution">
    <text evidence="2">The sequence shown here is derived from an EMBL/GenBank/DDBJ whole genome shotgun (WGS) entry which is preliminary data.</text>
</comment>
<evidence type="ECO:0000259" key="1">
    <source>
        <dbReference type="Pfam" id="PF04909"/>
    </source>
</evidence>
<dbReference type="GO" id="GO:0016787">
    <property type="term" value="F:hydrolase activity"/>
    <property type="evidence" value="ECO:0007669"/>
    <property type="project" value="UniProtKB-KW"/>
</dbReference>
<accession>A0ABQ1PNZ6</accession>